<name>W5XYD6_9CORY</name>
<evidence type="ECO:0000256" key="1">
    <source>
        <dbReference type="SAM" id="MobiDB-lite"/>
    </source>
</evidence>
<feature type="compositionally biased region" description="Gly residues" evidence="1">
    <location>
        <begin position="1"/>
        <end position="22"/>
    </location>
</feature>
<keyword evidence="3" id="KW-1185">Reference proteome</keyword>
<gene>
    <name evidence="2" type="ORF">B843_01540</name>
</gene>
<protein>
    <submittedName>
        <fullName evidence="2">Uncharacterized protein</fullName>
    </submittedName>
</protein>
<evidence type="ECO:0000313" key="2">
    <source>
        <dbReference type="EMBL" id="AHI21700.1"/>
    </source>
</evidence>
<sequence>MCRGRGGSFGGGALGETRGSGGTRSSMEVGKLLMPHSLIEYRRAVEAAVSGLWITPGFADMSQ</sequence>
<dbReference type="KEGG" id="cvt:B843_01540"/>
<dbReference type="HOGENOM" id="CLU_2878308_0_0_11"/>
<dbReference type="EMBL" id="CP004353">
    <property type="protein sequence ID" value="AHI21700.1"/>
    <property type="molecule type" value="Genomic_DNA"/>
</dbReference>
<dbReference type="STRING" id="1224164.B843_01540"/>
<feature type="region of interest" description="Disordered" evidence="1">
    <location>
        <begin position="1"/>
        <end position="27"/>
    </location>
</feature>
<dbReference type="AlphaFoldDB" id="W5XYD6"/>
<proteinExistence type="predicted"/>
<accession>W5XYD6</accession>
<organism evidence="2 3">
    <name type="scientific">Corynebacterium vitaeruminis DSM 20294</name>
    <dbReference type="NCBI Taxonomy" id="1224164"/>
    <lineage>
        <taxon>Bacteria</taxon>
        <taxon>Bacillati</taxon>
        <taxon>Actinomycetota</taxon>
        <taxon>Actinomycetes</taxon>
        <taxon>Mycobacteriales</taxon>
        <taxon>Corynebacteriaceae</taxon>
        <taxon>Corynebacterium</taxon>
    </lineage>
</organism>
<dbReference type="Proteomes" id="UP000019222">
    <property type="component" value="Chromosome"/>
</dbReference>
<evidence type="ECO:0000313" key="3">
    <source>
        <dbReference type="Proteomes" id="UP000019222"/>
    </source>
</evidence>
<reference evidence="2 3" key="1">
    <citation type="submission" date="2013-02" db="EMBL/GenBank/DDBJ databases">
        <title>The complete genome sequence of Corynebacterium vitaeruminis DSM 20294.</title>
        <authorList>
            <person name="Ruckert C."/>
            <person name="Albersmeier A."/>
            <person name="Kalinowski J."/>
        </authorList>
    </citation>
    <scope>NUCLEOTIDE SEQUENCE [LARGE SCALE GENOMIC DNA]</scope>
    <source>
        <strain evidence="3">ATCC 10234</strain>
    </source>
</reference>